<dbReference type="EMBL" id="CP058910">
    <property type="protein sequence ID" value="QLH78009.1"/>
    <property type="molecule type" value="Genomic_DNA"/>
</dbReference>
<gene>
    <name evidence="2" type="ORF">HZS55_12170</name>
</gene>
<sequence length="73" mass="7551">MVDKQLVMIAGSVAGALAVSVTLIGRVYGIFLDSIGATGAIVVSIMALSLFALLVLSIDNRIKINQMNGGDDE</sequence>
<dbReference type="RefSeq" id="WP_179907931.1">
    <property type="nucleotide sequence ID" value="NZ_CP058910.1"/>
</dbReference>
<evidence type="ECO:0000313" key="2">
    <source>
        <dbReference type="EMBL" id="QLH78009.1"/>
    </source>
</evidence>
<keyword evidence="1" id="KW-0472">Membrane</keyword>
<keyword evidence="1" id="KW-0812">Transmembrane</keyword>
<dbReference type="GeneID" id="56078631"/>
<dbReference type="OrthoDB" id="275444at2157"/>
<organism evidence="2 3">
    <name type="scientific">Halosimplex rubrum</name>
    <dbReference type="NCBI Taxonomy" id="869889"/>
    <lineage>
        <taxon>Archaea</taxon>
        <taxon>Methanobacteriati</taxon>
        <taxon>Methanobacteriota</taxon>
        <taxon>Stenosarchaea group</taxon>
        <taxon>Halobacteria</taxon>
        <taxon>Halobacteriales</taxon>
        <taxon>Haloarculaceae</taxon>
        <taxon>Halosimplex</taxon>
    </lineage>
</organism>
<proteinExistence type="predicted"/>
<evidence type="ECO:0000313" key="3">
    <source>
        <dbReference type="Proteomes" id="UP000509667"/>
    </source>
</evidence>
<protein>
    <submittedName>
        <fullName evidence="2">Uncharacterized protein</fullName>
    </submittedName>
</protein>
<dbReference type="Proteomes" id="UP000509667">
    <property type="component" value="Chromosome"/>
</dbReference>
<accession>A0A7D5T5W3</accession>
<evidence type="ECO:0000256" key="1">
    <source>
        <dbReference type="SAM" id="Phobius"/>
    </source>
</evidence>
<reference evidence="2 3" key="1">
    <citation type="submission" date="2020-07" db="EMBL/GenBank/DDBJ databases">
        <title>Halosimplex pelagicum sp. nov. and Halosimplex rubrum sp. nov., isolated from salted brown alga Laminaria, and emended description of the genus Halosimplex.</title>
        <authorList>
            <person name="Cui H."/>
        </authorList>
    </citation>
    <scope>NUCLEOTIDE SEQUENCE [LARGE SCALE GENOMIC DNA]</scope>
    <source>
        <strain evidence="2 3">R27</strain>
    </source>
</reference>
<dbReference type="AlphaFoldDB" id="A0A7D5T5W3"/>
<dbReference type="KEGG" id="hrr:HZS55_12170"/>
<keyword evidence="3" id="KW-1185">Reference proteome</keyword>
<feature type="transmembrane region" description="Helical" evidence="1">
    <location>
        <begin position="7"/>
        <end position="29"/>
    </location>
</feature>
<feature type="transmembrane region" description="Helical" evidence="1">
    <location>
        <begin position="35"/>
        <end position="58"/>
    </location>
</feature>
<keyword evidence="1" id="KW-1133">Transmembrane helix</keyword>
<name>A0A7D5T5W3_9EURY</name>